<comment type="subcellular location">
    <subcellularLocation>
        <location evidence="1">Cytoplasm</location>
        <location evidence="1">Cytoskeleton</location>
        <location evidence="1">Spindle</location>
    </subcellularLocation>
</comment>
<dbReference type="Proteomes" id="UP000070444">
    <property type="component" value="Unassembled WGS sequence"/>
</dbReference>
<dbReference type="Gene3D" id="1.25.10.10">
    <property type="entry name" value="Leucine-rich Repeat Variant"/>
    <property type="match status" value="1"/>
</dbReference>
<evidence type="ECO:0000256" key="1">
    <source>
        <dbReference type="ARBA" id="ARBA00004186"/>
    </source>
</evidence>
<dbReference type="Pfam" id="PF12348">
    <property type="entry name" value="CLASP_N"/>
    <property type="match status" value="1"/>
</dbReference>
<keyword evidence="4" id="KW-0493">Microtubule</keyword>
<evidence type="ECO:0000256" key="3">
    <source>
        <dbReference type="ARBA" id="ARBA00022618"/>
    </source>
</evidence>
<dbReference type="STRING" id="796925.A0A137NT19"/>
<dbReference type="EMBL" id="KQ964800">
    <property type="protein sequence ID" value="KXN65891.1"/>
    <property type="molecule type" value="Genomic_DNA"/>
</dbReference>
<dbReference type="PANTHER" id="PTHR21567:SF9">
    <property type="entry name" value="CLIP-ASSOCIATING PROTEIN"/>
    <property type="match status" value="1"/>
</dbReference>
<feature type="non-terminal residue" evidence="7">
    <location>
        <position position="1"/>
    </location>
</feature>
<dbReference type="GO" id="GO:0000278">
    <property type="term" value="P:mitotic cell cycle"/>
    <property type="evidence" value="ECO:0007669"/>
    <property type="project" value="UniProtKB-ARBA"/>
</dbReference>
<accession>A0A137NT19</accession>
<evidence type="ECO:0000256" key="5">
    <source>
        <dbReference type="ARBA" id="ARBA00022776"/>
    </source>
</evidence>
<keyword evidence="5" id="KW-0131">Cell cycle</keyword>
<evidence type="ECO:0000259" key="6">
    <source>
        <dbReference type="Pfam" id="PF12348"/>
    </source>
</evidence>
<feature type="non-terminal residue" evidence="7">
    <location>
        <position position="147"/>
    </location>
</feature>
<dbReference type="OrthoDB" id="4699125at2759"/>
<dbReference type="InterPro" id="IPR016024">
    <property type="entry name" value="ARM-type_fold"/>
</dbReference>
<evidence type="ECO:0000256" key="2">
    <source>
        <dbReference type="ARBA" id="ARBA00009549"/>
    </source>
</evidence>
<keyword evidence="8" id="KW-1185">Reference proteome</keyword>
<dbReference type="InterPro" id="IPR024395">
    <property type="entry name" value="CLASP_N_dom"/>
</dbReference>
<comment type="similarity">
    <text evidence="2">Belongs to the CLASP family.</text>
</comment>
<dbReference type="InterPro" id="IPR011989">
    <property type="entry name" value="ARM-like"/>
</dbReference>
<organism evidence="7 8">
    <name type="scientific">Conidiobolus coronatus (strain ATCC 28846 / CBS 209.66 / NRRL 28638)</name>
    <name type="common">Delacroixia coronata</name>
    <dbReference type="NCBI Taxonomy" id="796925"/>
    <lineage>
        <taxon>Eukaryota</taxon>
        <taxon>Fungi</taxon>
        <taxon>Fungi incertae sedis</taxon>
        <taxon>Zoopagomycota</taxon>
        <taxon>Entomophthoromycotina</taxon>
        <taxon>Entomophthoromycetes</taxon>
        <taxon>Entomophthorales</taxon>
        <taxon>Ancylistaceae</taxon>
        <taxon>Conidiobolus</taxon>
    </lineage>
</organism>
<dbReference type="GO" id="GO:0000226">
    <property type="term" value="P:microtubule cytoskeleton organization"/>
    <property type="evidence" value="ECO:0007669"/>
    <property type="project" value="TreeGrafter"/>
</dbReference>
<dbReference type="GO" id="GO:0051301">
    <property type="term" value="P:cell division"/>
    <property type="evidence" value="ECO:0007669"/>
    <property type="project" value="UniProtKB-KW"/>
</dbReference>
<name>A0A137NT19_CONC2</name>
<feature type="domain" description="CLASP N-terminal" evidence="6">
    <location>
        <begin position="4"/>
        <end position="147"/>
    </location>
</feature>
<keyword evidence="3" id="KW-0132">Cell division</keyword>
<reference evidence="7 8" key="1">
    <citation type="journal article" date="2015" name="Genome Biol. Evol.">
        <title>Phylogenomic analyses indicate that early fungi evolved digesting cell walls of algal ancestors of land plants.</title>
        <authorList>
            <person name="Chang Y."/>
            <person name="Wang S."/>
            <person name="Sekimoto S."/>
            <person name="Aerts A.L."/>
            <person name="Choi C."/>
            <person name="Clum A."/>
            <person name="LaButti K.M."/>
            <person name="Lindquist E.A."/>
            <person name="Yee Ngan C."/>
            <person name="Ohm R.A."/>
            <person name="Salamov A.A."/>
            <person name="Grigoriev I.V."/>
            <person name="Spatafora J.W."/>
            <person name="Berbee M.L."/>
        </authorList>
    </citation>
    <scope>NUCLEOTIDE SEQUENCE [LARGE SCALE GENOMIC DNA]</scope>
    <source>
        <strain evidence="7 8">NRRL 28638</strain>
    </source>
</reference>
<proteinExistence type="inferred from homology"/>
<gene>
    <name evidence="7" type="ORF">CONCODRAFT_22430</name>
</gene>
<dbReference type="SUPFAM" id="SSF48371">
    <property type="entry name" value="ARM repeat"/>
    <property type="match status" value="1"/>
</dbReference>
<evidence type="ECO:0000256" key="4">
    <source>
        <dbReference type="ARBA" id="ARBA00022701"/>
    </source>
</evidence>
<dbReference type="GO" id="GO:0005819">
    <property type="term" value="C:spindle"/>
    <property type="evidence" value="ECO:0007669"/>
    <property type="project" value="UniProtKB-SubCell"/>
</dbReference>
<dbReference type="PANTHER" id="PTHR21567">
    <property type="entry name" value="CLASP"/>
    <property type="match status" value="1"/>
</dbReference>
<evidence type="ECO:0000313" key="7">
    <source>
        <dbReference type="EMBL" id="KXN65891.1"/>
    </source>
</evidence>
<dbReference type="GO" id="GO:0008017">
    <property type="term" value="F:microtubule binding"/>
    <property type="evidence" value="ECO:0007669"/>
    <property type="project" value="TreeGrafter"/>
</dbReference>
<dbReference type="AlphaFoldDB" id="A0A137NT19"/>
<protein>
    <recommendedName>
        <fullName evidence="6">CLASP N-terminal domain-containing protein</fullName>
    </recommendedName>
</protein>
<evidence type="ECO:0000313" key="8">
    <source>
        <dbReference type="Proteomes" id="UP000070444"/>
    </source>
</evidence>
<dbReference type="GO" id="GO:0005881">
    <property type="term" value="C:cytoplasmic microtubule"/>
    <property type="evidence" value="ECO:0007669"/>
    <property type="project" value="TreeGrafter"/>
</dbReference>
<sequence>LTNSLLTERTTLSLSAMSFVEALAKASNVNFGPYLELVMVPLLKITGKTNKVFVRKSAATINSIITHTKLPAIVPYLSSNLSSKNKQIRTYACEFLFNSMNLIDSKKLNPHVNVIINAIKNGVVDADPSVRTTSKKIFESFKKLYPD</sequence>
<keyword evidence="5" id="KW-0498">Mitosis</keyword>